<evidence type="ECO:0000313" key="6">
    <source>
        <dbReference type="WBParaSite" id="BXY_0079300.1"/>
    </source>
</evidence>
<dbReference type="Proteomes" id="UP000582659">
    <property type="component" value="Unassembled WGS sequence"/>
</dbReference>
<evidence type="ECO:0000313" key="2">
    <source>
        <dbReference type="EMBL" id="CAD5233525.1"/>
    </source>
</evidence>
<evidence type="ECO:0000256" key="1">
    <source>
        <dbReference type="SAM" id="SignalP"/>
    </source>
</evidence>
<name>A0A1I7RJB1_BURXY</name>
<dbReference type="EMBL" id="CAJFCV020000006">
    <property type="protein sequence ID" value="CAG9128755.1"/>
    <property type="molecule type" value="Genomic_DNA"/>
</dbReference>
<gene>
    <name evidence="2" type="ORF">BXYJ_LOCUS13616</name>
</gene>
<reference evidence="6" key="1">
    <citation type="submission" date="2016-11" db="UniProtKB">
        <authorList>
            <consortium name="WormBaseParasite"/>
        </authorList>
    </citation>
    <scope>IDENTIFICATION</scope>
</reference>
<accession>A0A1I7RJB1</accession>
<keyword evidence="1" id="KW-0732">Signal</keyword>
<feature type="chain" id="PRO_5036021811" evidence="1">
    <location>
        <begin position="19"/>
        <end position="94"/>
    </location>
</feature>
<evidence type="ECO:0000313" key="3">
    <source>
        <dbReference type="EMBL" id="CAG9128755.1"/>
    </source>
</evidence>
<reference evidence="3" key="2">
    <citation type="submission" date="2020-08" db="EMBL/GenBank/DDBJ databases">
        <authorList>
            <person name="Kikuchi T."/>
        </authorList>
    </citation>
    <scope>NUCLEOTIDE SEQUENCE</scope>
    <source>
        <strain evidence="2">Ka4C1</strain>
    </source>
</reference>
<dbReference type="EMBL" id="CAJFDI010000006">
    <property type="protein sequence ID" value="CAD5233525.1"/>
    <property type="molecule type" value="Genomic_DNA"/>
</dbReference>
<protein>
    <submittedName>
        <fullName evidence="2">(pine wood nematode) hypothetical protein</fullName>
    </submittedName>
</protein>
<dbReference type="WBParaSite" id="BXY_0079300.1">
    <property type="protein sequence ID" value="BXY_0079300.1"/>
    <property type="gene ID" value="BXY_0079300"/>
</dbReference>
<evidence type="ECO:0000313" key="5">
    <source>
        <dbReference type="Proteomes" id="UP000659654"/>
    </source>
</evidence>
<organism evidence="4 6">
    <name type="scientific">Bursaphelenchus xylophilus</name>
    <name type="common">Pinewood nematode worm</name>
    <name type="synonym">Aphelenchoides xylophilus</name>
    <dbReference type="NCBI Taxonomy" id="6326"/>
    <lineage>
        <taxon>Eukaryota</taxon>
        <taxon>Metazoa</taxon>
        <taxon>Ecdysozoa</taxon>
        <taxon>Nematoda</taxon>
        <taxon>Chromadorea</taxon>
        <taxon>Rhabditida</taxon>
        <taxon>Tylenchina</taxon>
        <taxon>Tylenchomorpha</taxon>
        <taxon>Aphelenchoidea</taxon>
        <taxon>Aphelenchoididae</taxon>
        <taxon>Bursaphelenchus</taxon>
    </lineage>
</organism>
<keyword evidence="5" id="KW-1185">Reference proteome</keyword>
<dbReference type="AlphaFoldDB" id="A0A1I7RJB1"/>
<sequence>MRRFSLTLLCLLVAGLLSQPIPLDDGGVDHFDHSVPEDVATPTVARVATTKIPLTFEELLNSQHIEPIIQASLVKVETPEEAAELAFALEQAAV</sequence>
<dbReference type="Proteomes" id="UP000659654">
    <property type="component" value="Unassembled WGS sequence"/>
</dbReference>
<feature type="signal peptide" evidence="1">
    <location>
        <begin position="1"/>
        <end position="18"/>
    </location>
</feature>
<dbReference type="Proteomes" id="UP000095284">
    <property type="component" value="Unplaced"/>
</dbReference>
<proteinExistence type="predicted"/>
<evidence type="ECO:0000313" key="4">
    <source>
        <dbReference type="Proteomes" id="UP000095284"/>
    </source>
</evidence>